<organism evidence="2 4">
    <name type="scientific">Rotaria magnacalcarata</name>
    <dbReference type="NCBI Taxonomy" id="392030"/>
    <lineage>
        <taxon>Eukaryota</taxon>
        <taxon>Metazoa</taxon>
        <taxon>Spiralia</taxon>
        <taxon>Gnathifera</taxon>
        <taxon>Rotifera</taxon>
        <taxon>Eurotatoria</taxon>
        <taxon>Bdelloidea</taxon>
        <taxon>Philodinida</taxon>
        <taxon>Philodinidae</taxon>
        <taxon>Rotaria</taxon>
    </lineage>
</organism>
<evidence type="ECO:0000313" key="3">
    <source>
        <dbReference type="EMBL" id="CAF4825665.1"/>
    </source>
</evidence>
<feature type="compositionally biased region" description="Polar residues" evidence="1">
    <location>
        <begin position="25"/>
        <end position="40"/>
    </location>
</feature>
<evidence type="ECO:0000313" key="4">
    <source>
        <dbReference type="Proteomes" id="UP000676336"/>
    </source>
</evidence>
<feature type="compositionally biased region" description="Polar residues" evidence="1">
    <location>
        <begin position="1"/>
        <end position="10"/>
    </location>
</feature>
<comment type="caution">
    <text evidence="2">The sequence shown here is derived from an EMBL/GenBank/DDBJ whole genome shotgun (WGS) entry which is preliminary data.</text>
</comment>
<reference evidence="2" key="1">
    <citation type="submission" date="2021-02" db="EMBL/GenBank/DDBJ databases">
        <authorList>
            <person name="Nowell W R."/>
        </authorList>
    </citation>
    <scope>NUCLEOTIDE SEQUENCE</scope>
</reference>
<feature type="compositionally biased region" description="Basic and acidic residues" evidence="1">
    <location>
        <begin position="12"/>
        <end position="24"/>
    </location>
</feature>
<accession>A0A8S2YWM1</accession>
<feature type="non-terminal residue" evidence="2">
    <location>
        <position position="80"/>
    </location>
</feature>
<feature type="non-terminal residue" evidence="2">
    <location>
        <position position="1"/>
    </location>
</feature>
<dbReference type="Proteomes" id="UP000676336">
    <property type="component" value="Unassembled WGS sequence"/>
</dbReference>
<dbReference type="AlphaFoldDB" id="A0A8S2YWM1"/>
<proteinExistence type="predicted"/>
<evidence type="ECO:0000313" key="2">
    <source>
        <dbReference type="EMBL" id="CAF4583135.1"/>
    </source>
</evidence>
<dbReference type="EMBL" id="CAJOBI010100010">
    <property type="protein sequence ID" value="CAF4583135.1"/>
    <property type="molecule type" value="Genomic_DNA"/>
</dbReference>
<protein>
    <submittedName>
        <fullName evidence="2">Uncharacterized protein</fullName>
    </submittedName>
</protein>
<dbReference type="EMBL" id="CAJOBI010154563">
    <property type="protein sequence ID" value="CAF4825665.1"/>
    <property type="molecule type" value="Genomic_DNA"/>
</dbReference>
<evidence type="ECO:0000256" key="1">
    <source>
        <dbReference type="SAM" id="MobiDB-lite"/>
    </source>
</evidence>
<gene>
    <name evidence="2" type="ORF">SMN809_LOCUS38357</name>
    <name evidence="3" type="ORF">SMN809_LOCUS48240</name>
</gene>
<feature type="region of interest" description="Disordered" evidence="1">
    <location>
        <begin position="1"/>
        <end position="80"/>
    </location>
</feature>
<sequence>RTSNHVSYVSNHFDETNQDDRFNESARSQKSGAQEASSPPITRFTIPAQSDRRQQSKKLAQSVSIPHHHSSSSIDQQTRY</sequence>
<name>A0A8S2YWM1_9BILA</name>